<evidence type="ECO:0000256" key="7">
    <source>
        <dbReference type="ARBA" id="ARBA00022490"/>
    </source>
</evidence>
<dbReference type="InterPro" id="IPR029026">
    <property type="entry name" value="tRNA_m1G_MTases_N"/>
</dbReference>
<comment type="subcellular location">
    <subcellularLocation>
        <location evidence="2 15 17">Cytoplasm</location>
    </subcellularLocation>
</comment>
<comment type="subunit">
    <text evidence="4 15 17">Homodimer.</text>
</comment>
<reference evidence="20 21" key="1">
    <citation type="journal article" date="2016" name="Nat. Commun.">
        <title>Thousands of microbial genomes shed light on interconnected biogeochemical processes in an aquifer system.</title>
        <authorList>
            <person name="Anantharaman K."/>
            <person name="Brown C.T."/>
            <person name="Hug L.A."/>
            <person name="Sharon I."/>
            <person name="Castelle C.J."/>
            <person name="Probst A.J."/>
            <person name="Thomas B.C."/>
            <person name="Singh A."/>
            <person name="Wilkins M.J."/>
            <person name="Karaoz U."/>
            <person name="Brodie E.L."/>
            <person name="Williams K.H."/>
            <person name="Hubbard S.S."/>
            <person name="Banfield J.F."/>
        </authorList>
    </citation>
    <scope>NUCLEOTIDE SEQUENCE [LARGE SCALE GENOMIC DNA]</scope>
</reference>
<dbReference type="EMBL" id="MFFF01000012">
    <property type="protein sequence ID" value="OGE99849.1"/>
    <property type="molecule type" value="Genomic_DNA"/>
</dbReference>
<dbReference type="GO" id="GO:0002939">
    <property type="term" value="P:tRNA N1-guanine methylation"/>
    <property type="evidence" value="ECO:0007669"/>
    <property type="project" value="TreeGrafter"/>
</dbReference>
<dbReference type="InterPro" id="IPR029028">
    <property type="entry name" value="Alpha/beta_knot_MTases"/>
</dbReference>
<evidence type="ECO:0000256" key="2">
    <source>
        <dbReference type="ARBA" id="ARBA00004496"/>
    </source>
</evidence>
<dbReference type="Gene3D" id="3.40.1280.10">
    <property type="match status" value="1"/>
</dbReference>
<dbReference type="InterPro" id="IPR023148">
    <property type="entry name" value="tRNA_m1G_MeTrfase_C_sf"/>
</dbReference>
<name>A0A1F5QCE2_9BACT</name>
<dbReference type="NCBIfam" id="NF000648">
    <property type="entry name" value="PRK00026.1"/>
    <property type="match status" value="1"/>
</dbReference>
<evidence type="ECO:0000256" key="10">
    <source>
        <dbReference type="ARBA" id="ARBA00022691"/>
    </source>
</evidence>
<evidence type="ECO:0000313" key="21">
    <source>
        <dbReference type="Proteomes" id="UP000177235"/>
    </source>
</evidence>
<keyword evidence="8 15" id="KW-0489">Methyltransferase</keyword>
<dbReference type="AlphaFoldDB" id="A0A1F5QCE2"/>
<evidence type="ECO:0000256" key="11">
    <source>
        <dbReference type="ARBA" id="ARBA00022694"/>
    </source>
</evidence>
<protein>
    <recommendedName>
        <fullName evidence="6 15">tRNA (guanine-N(1)-)-methyltransferase</fullName>
        <ecNumber evidence="5 15">2.1.1.228</ecNumber>
    </recommendedName>
    <alternativeName>
        <fullName evidence="12 15">M1G-methyltransferase</fullName>
    </alternativeName>
    <alternativeName>
        <fullName evidence="13 15">tRNA [GM37] methyltransferase</fullName>
    </alternativeName>
</protein>
<feature type="binding site" evidence="15 16">
    <location>
        <position position="115"/>
    </location>
    <ligand>
        <name>S-adenosyl-L-methionine</name>
        <dbReference type="ChEBI" id="CHEBI:59789"/>
    </ligand>
</feature>
<dbReference type="SUPFAM" id="SSF75217">
    <property type="entry name" value="alpha/beta knot"/>
    <property type="match status" value="1"/>
</dbReference>
<keyword evidence="11 15" id="KW-0819">tRNA processing</keyword>
<evidence type="ECO:0000256" key="12">
    <source>
        <dbReference type="ARBA" id="ARBA00029736"/>
    </source>
</evidence>
<evidence type="ECO:0000256" key="14">
    <source>
        <dbReference type="ARBA" id="ARBA00047783"/>
    </source>
</evidence>
<keyword evidence="9 15" id="KW-0808">Transferase</keyword>
<dbReference type="CDD" id="cd18080">
    <property type="entry name" value="TrmD-like"/>
    <property type="match status" value="1"/>
</dbReference>
<evidence type="ECO:0000256" key="4">
    <source>
        <dbReference type="ARBA" id="ARBA00011738"/>
    </source>
</evidence>
<dbReference type="NCBIfam" id="TIGR00088">
    <property type="entry name" value="trmD"/>
    <property type="match status" value="1"/>
</dbReference>
<evidence type="ECO:0000256" key="3">
    <source>
        <dbReference type="ARBA" id="ARBA00007630"/>
    </source>
</evidence>
<feature type="compositionally biased region" description="Basic residues" evidence="18">
    <location>
        <begin position="232"/>
        <end position="245"/>
    </location>
</feature>
<dbReference type="GO" id="GO:0052906">
    <property type="term" value="F:tRNA (guanine(37)-N1)-methyltransferase activity"/>
    <property type="evidence" value="ECO:0007669"/>
    <property type="project" value="UniProtKB-UniRule"/>
</dbReference>
<evidence type="ECO:0000256" key="9">
    <source>
        <dbReference type="ARBA" id="ARBA00022679"/>
    </source>
</evidence>
<dbReference type="GO" id="GO:0005829">
    <property type="term" value="C:cytosol"/>
    <property type="evidence" value="ECO:0007669"/>
    <property type="project" value="TreeGrafter"/>
</dbReference>
<dbReference type="Gene3D" id="1.10.1270.20">
    <property type="entry name" value="tRNA(m1g37)methyltransferase, domain 2"/>
    <property type="match status" value="1"/>
</dbReference>
<evidence type="ECO:0000259" key="19">
    <source>
        <dbReference type="Pfam" id="PF01746"/>
    </source>
</evidence>
<evidence type="ECO:0000256" key="16">
    <source>
        <dbReference type="PIRSR" id="PIRSR000386-1"/>
    </source>
</evidence>
<dbReference type="InterPro" id="IPR002649">
    <property type="entry name" value="tRNA_m1G_MeTrfase_TrmD"/>
</dbReference>
<comment type="function">
    <text evidence="1 15 17">Specifically methylates guanosine-37 in various tRNAs.</text>
</comment>
<dbReference type="PANTHER" id="PTHR46417:SF1">
    <property type="entry name" value="TRNA (GUANINE-N(1)-)-METHYLTRANSFERASE"/>
    <property type="match status" value="1"/>
</dbReference>
<dbReference type="Pfam" id="PF01746">
    <property type="entry name" value="tRNA_m1G_MT"/>
    <property type="match status" value="1"/>
</dbReference>
<comment type="similarity">
    <text evidence="3 15 17">Belongs to the RNA methyltransferase TrmD family.</text>
</comment>
<evidence type="ECO:0000256" key="8">
    <source>
        <dbReference type="ARBA" id="ARBA00022603"/>
    </source>
</evidence>
<dbReference type="PIRSF" id="PIRSF000386">
    <property type="entry name" value="tRNA_mtase"/>
    <property type="match status" value="1"/>
</dbReference>
<evidence type="ECO:0000313" key="20">
    <source>
        <dbReference type="EMBL" id="OGE99849.1"/>
    </source>
</evidence>
<proteinExistence type="inferred from homology"/>
<accession>A0A1F5QCE2</accession>
<evidence type="ECO:0000256" key="17">
    <source>
        <dbReference type="RuleBase" id="RU003464"/>
    </source>
</evidence>
<keyword evidence="7 15" id="KW-0963">Cytoplasm</keyword>
<feature type="region of interest" description="Disordered" evidence="18">
    <location>
        <begin position="224"/>
        <end position="245"/>
    </location>
</feature>
<comment type="caution">
    <text evidence="20">The sequence shown here is derived from an EMBL/GenBank/DDBJ whole genome shotgun (WGS) entry which is preliminary data.</text>
</comment>
<dbReference type="FunFam" id="3.40.1280.10:FF:000001">
    <property type="entry name" value="tRNA (guanine-N(1)-)-methyltransferase"/>
    <property type="match status" value="1"/>
</dbReference>
<feature type="domain" description="tRNA methyltransferase TRMD/TRM10-type" evidence="19">
    <location>
        <begin position="1"/>
        <end position="220"/>
    </location>
</feature>
<evidence type="ECO:0000256" key="6">
    <source>
        <dbReference type="ARBA" id="ARBA00014679"/>
    </source>
</evidence>
<evidence type="ECO:0000256" key="1">
    <source>
        <dbReference type="ARBA" id="ARBA00002634"/>
    </source>
</evidence>
<dbReference type="EC" id="2.1.1.228" evidence="5 15"/>
<organism evidence="20 21">
    <name type="scientific">Candidatus Doudnabacteria bacterium RIFCSPLOWO2_02_FULL_48_13</name>
    <dbReference type="NCBI Taxonomy" id="1817845"/>
    <lineage>
        <taxon>Bacteria</taxon>
        <taxon>Candidatus Doudnaibacteriota</taxon>
    </lineage>
</organism>
<feature type="binding site" evidence="15 16">
    <location>
        <begin position="135"/>
        <end position="140"/>
    </location>
    <ligand>
        <name>S-adenosyl-L-methionine</name>
        <dbReference type="ChEBI" id="CHEBI:59789"/>
    </ligand>
</feature>
<keyword evidence="10 15" id="KW-0949">S-adenosyl-L-methionine</keyword>
<dbReference type="Proteomes" id="UP000177235">
    <property type="component" value="Unassembled WGS sequence"/>
</dbReference>
<evidence type="ECO:0000256" key="5">
    <source>
        <dbReference type="ARBA" id="ARBA00012807"/>
    </source>
</evidence>
<evidence type="ECO:0000256" key="18">
    <source>
        <dbReference type="SAM" id="MobiDB-lite"/>
    </source>
</evidence>
<evidence type="ECO:0000256" key="15">
    <source>
        <dbReference type="HAMAP-Rule" id="MF_00605"/>
    </source>
</evidence>
<gene>
    <name evidence="15" type="primary">trmD</name>
    <name evidence="20" type="ORF">A3J05_01935</name>
</gene>
<evidence type="ECO:0000256" key="13">
    <source>
        <dbReference type="ARBA" id="ARBA00033392"/>
    </source>
</evidence>
<dbReference type="InterPro" id="IPR016009">
    <property type="entry name" value="tRNA_MeTrfase_TRMD/TRM10"/>
</dbReference>
<comment type="catalytic activity">
    <reaction evidence="14 15 17">
        <text>guanosine(37) in tRNA + S-adenosyl-L-methionine = N(1)-methylguanosine(37) in tRNA + S-adenosyl-L-homocysteine + H(+)</text>
        <dbReference type="Rhea" id="RHEA:36899"/>
        <dbReference type="Rhea" id="RHEA-COMP:10145"/>
        <dbReference type="Rhea" id="RHEA-COMP:10147"/>
        <dbReference type="ChEBI" id="CHEBI:15378"/>
        <dbReference type="ChEBI" id="CHEBI:57856"/>
        <dbReference type="ChEBI" id="CHEBI:59789"/>
        <dbReference type="ChEBI" id="CHEBI:73542"/>
        <dbReference type="ChEBI" id="CHEBI:74269"/>
        <dbReference type="EC" id="2.1.1.228"/>
    </reaction>
</comment>
<dbReference type="HAMAP" id="MF_00605">
    <property type="entry name" value="TrmD"/>
    <property type="match status" value="1"/>
</dbReference>
<dbReference type="PANTHER" id="PTHR46417">
    <property type="entry name" value="TRNA (GUANINE-N(1)-)-METHYLTRANSFERASE"/>
    <property type="match status" value="1"/>
</dbReference>
<sequence length="245" mass="27536">MRFDIITIFPKFFDSFTKEALVARAIKKKIIKIVPHNLRKWTRDNHQTVDGRPYGGGAGMLMLVEPIQKAVSRIQRMGGRKKKSRIILFSAKGKKFDQAAAKRLSKYNQLVFICGRYEGIDERVAAHIADEEISIGDYVLFGGEVPAMVVMEAVTRLLPGAVGKEESVLHESFVGGVLEHPHYTRPEAIKIAGKNRRVPKVLLSGNHKLIAEWRKAHSFRVIPASEPESRTHGSRIKSGMTKKKK</sequence>